<dbReference type="InterPro" id="IPR039448">
    <property type="entry name" value="Beta_helix"/>
</dbReference>
<feature type="domain" description="Right handed beta helix" evidence="1">
    <location>
        <begin position="146"/>
        <end position="331"/>
    </location>
</feature>
<dbReference type="SUPFAM" id="SSF51126">
    <property type="entry name" value="Pectin lyase-like"/>
    <property type="match status" value="1"/>
</dbReference>
<gene>
    <name evidence="2" type="ORF">H9650_18205</name>
</gene>
<sequence>MKKLLLILVVWSLWAIYPSNSIEAKAETYTISPNSETYNRNLMNDSNYNNDTKHYYLLRTYLERLEETGGGTLELEKGTYIVSNVLFVPSNTTIKLKDGAKIMNGSETGKSKLNADHSLFHFIRPSLGKKEGVYGGYDGEKNISIIGAGSATIDLNFEKDAIAIIAGHNQNIRIENINFQNMYSGHFIEIDATKDAVITNNKFMNSIPSTTEIKEAINIDTPDKLTNGWSSVWSKFDKTPNSNMKIENNIFYGLDRAIGTHKYSGGKYHDKIIIRNNKIEKMRQDAIRVLNWSNATIENNMFKNVAPGKYNANRGIIASGALNPTFQSNVFIDIPRAMQFTAWKNSDSGSEYDITYNELSEDNKEALSTNTIINYVEDFIRINPTFKKFDQEHTEFIPLKTVQSPSSLNRYPGSSKALNIRGQNNYEERLESTFGSNEDLSNSKLLNLHLQNYLRMYQ</sequence>
<dbReference type="Proteomes" id="UP000640786">
    <property type="component" value="Unassembled WGS sequence"/>
</dbReference>
<reference evidence="2 3" key="1">
    <citation type="submission" date="2020-08" db="EMBL/GenBank/DDBJ databases">
        <title>A Genomic Blueprint of the Chicken Gut Microbiome.</title>
        <authorList>
            <person name="Gilroy R."/>
            <person name="Ravi A."/>
            <person name="Getino M."/>
            <person name="Pursley I."/>
            <person name="Horton D.L."/>
            <person name="Alikhan N.-F."/>
            <person name="Baker D."/>
            <person name="Gharbi K."/>
            <person name="Hall N."/>
            <person name="Watson M."/>
            <person name="Adriaenssens E.M."/>
            <person name="Foster-Nyarko E."/>
            <person name="Jarju S."/>
            <person name="Secka A."/>
            <person name="Antonio M."/>
            <person name="Oren A."/>
            <person name="Chaudhuri R."/>
            <person name="La Ragione R.M."/>
            <person name="Hildebrand F."/>
            <person name="Pallen M.J."/>
        </authorList>
    </citation>
    <scope>NUCLEOTIDE SEQUENCE [LARGE SCALE GENOMIC DNA]</scope>
    <source>
        <strain evidence="2 3">Sa2BUA9</strain>
    </source>
</reference>
<proteinExistence type="predicted"/>
<organism evidence="2 3">
    <name type="scientific">Psychrobacillus faecigallinarum</name>
    <dbReference type="NCBI Taxonomy" id="2762235"/>
    <lineage>
        <taxon>Bacteria</taxon>
        <taxon>Bacillati</taxon>
        <taxon>Bacillota</taxon>
        <taxon>Bacilli</taxon>
        <taxon>Bacillales</taxon>
        <taxon>Bacillaceae</taxon>
        <taxon>Psychrobacillus</taxon>
    </lineage>
</organism>
<evidence type="ECO:0000259" key="1">
    <source>
        <dbReference type="Pfam" id="PF13229"/>
    </source>
</evidence>
<keyword evidence="3" id="KW-1185">Reference proteome</keyword>
<dbReference type="Pfam" id="PF13229">
    <property type="entry name" value="Beta_helix"/>
    <property type="match status" value="1"/>
</dbReference>
<dbReference type="Gene3D" id="2.160.20.10">
    <property type="entry name" value="Single-stranded right-handed beta-helix, Pectin lyase-like"/>
    <property type="match status" value="1"/>
</dbReference>
<accession>A0ABR8RE59</accession>
<evidence type="ECO:0000313" key="2">
    <source>
        <dbReference type="EMBL" id="MBD7946041.1"/>
    </source>
</evidence>
<dbReference type="EMBL" id="JACSQO010000012">
    <property type="protein sequence ID" value="MBD7946041.1"/>
    <property type="molecule type" value="Genomic_DNA"/>
</dbReference>
<name>A0ABR8RE59_9BACI</name>
<dbReference type="InterPro" id="IPR012334">
    <property type="entry name" value="Pectin_lyas_fold"/>
</dbReference>
<evidence type="ECO:0000313" key="3">
    <source>
        <dbReference type="Proteomes" id="UP000640786"/>
    </source>
</evidence>
<dbReference type="InterPro" id="IPR011050">
    <property type="entry name" value="Pectin_lyase_fold/virulence"/>
</dbReference>
<protein>
    <submittedName>
        <fullName evidence="2">Right-handed parallel beta-helix repeat-containing protein</fullName>
    </submittedName>
</protein>
<comment type="caution">
    <text evidence="2">The sequence shown here is derived from an EMBL/GenBank/DDBJ whole genome shotgun (WGS) entry which is preliminary data.</text>
</comment>
<dbReference type="RefSeq" id="WP_151112605.1">
    <property type="nucleotide sequence ID" value="NZ_JACSQO010000012.1"/>
</dbReference>